<organism evidence="6 7">
    <name type="scientific">Nitzschia inconspicua</name>
    <dbReference type="NCBI Taxonomy" id="303405"/>
    <lineage>
        <taxon>Eukaryota</taxon>
        <taxon>Sar</taxon>
        <taxon>Stramenopiles</taxon>
        <taxon>Ochrophyta</taxon>
        <taxon>Bacillariophyta</taxon>
        <taxon>Bacillariophyceae</taxon>
        <taxon>Bacillariophycidae</taxon>
        <taxon>Bacillariales</taxon>
        <taxon>Bacillariaceae</taxon>
        <taxon>Nitzschia</taxon>
    </lineage>
</organism>
<dbReference type="EMBL" id="JAGRRH010000015">
    <property type="protein sequence ID" value="KAG7357316.1"/>
    <property type="molecule type" value="Genomic_DNA"/>
</dbReference>
<dbReference type="OrthoDB" id="28455at2759"/>
<feature type="compositionally biased region" description="Acidic residues" evidence="5">
    <location>
        <begin position="46"/>
        <end position="91"/>
    </location>
</feature>
<gene>
    <name evidence="6" type="ORF">IV203_002004</name>
</gene>
<dbReference type="Proteomes" id="UP000693970">
    <property type="component" value="Unassembled WGS sequence"/>
</dbReference>
<keyword evidence="7" id="KW-1185">Reference proteome</keyword>
<accession>A0A9K3LAK4</accession>
<evidence type="ECO:0000256" key="5">
    <source>
        <dbReference type="SAM" id="MobiDB-lite"/>
    </source>
</evidence>
<dbReference type="AlphaFoldDB" id="A0A9K3LAK4"/>
<reference evidence="6" key="2">
    <citation type="submission" date="2021-04" db="EMBL/GenBank/DDBJ databases">
        <authorList>
            <person name="Podell S."/>
        </authorList>
    </citation>
    <scope>NUCLEOTIDE SEQUENCE</scope>
    <source>
        <strain evidence="6">Hildebrandi</strain>
    </source>
</reference>
<dbReference type="GO" id="GO:0005634">
    <property type="term" value="C:nucleus"/>
    <property type="evidence" value="ECO:0007669"/>
    <property type="project" value="UniProtKB-SubCell"/>
</dbReference>
<dbReference type="Pfam" id="PF04939">
    <property type="entry name" value="RRS1"/>
    <property type="match status" value="1"/>
</dbReference>
<feature type="compositionally biased region" description="Acidic residues" evidence="5">
    <location>
        <begin position="104"/>
        <end position="120"/>
    </location>
</feature>
<dbReference type="GO" id="GO:0042254">
    <property type="term" value="P:ribosome biogenesis"/>
    <property type="evidence" value="ECO:0007669"/>
    <property type="project" value="UniProtKB-KW"/>
</dbReference>
<keyword evidence="3" id="KW-0690">Ribosome biogenesis</keyword>
<feature type="region of interest" description="Disordered" evidence="5">
    <location>
        <begin position="1"/>
        <end position="137"/>
    </location>
</feature>
<comment type="caution">
    <text evidence="6">The sequence shown here is derived from an EMBL/GenBank/DDBJ whole genome shotgun (WGS) entry which is preliminary data.</text>
</comment>
<evidence type="ECO:0000256" key="1">
    <source>
        <dbReference type="ARBA" id="ARBA00004123"/>
    </source>
</evidence>
<dbReference type="InterPro" id="IPR007023">
    <property type="entry name" value="Ribosom_reg"/>
</dbReference>
<name>A0A9K3LAK4_9STRA</name>
<dbReference type="PANTHER" id="PTHR48209">
    <property type="entry name" value="AGL056WP"/>
    <property type="match status" value="1"/>
</dbReference>
<protein>
    <submittedName>
        <fullName evidence="6">Ribosome biogenesis regulatory protein RRS1</fullName>
    </submittedName>
</protein>
<reference evidence="6" key="1">
    <citation type="journal article" date="2021" name="Sci. Rep.">
        <title>Diploid genomic architecture of Nitzschia inconspicua, an elite biomass production diatom.</title>
        <authorList>
            <person name="Oliver A."/>
            <person name="Podell S."/>
            <person name="Pinowska A."/>
            <person name="Traller J.C."/>
            <person name="Smith S.R."/>
            <person name="McClure R."/>
            <person name="Beliaev A."/>
            <person name="Bohutskyi P."/>
            <person name="Hill E.A."/>
            <person name="Rabines A."/>
            <person name="Zheng H."/>
            <person name="Allen L.Z."/>
            <person name="Kuo A."/>
            <person name="Grigoriev I.V."/>
            <person name="Allen A.E."/>
            <person name="Hazlebeck D."/>
            <person name="Allen E.E."/>
        </authorList>
    </citation>
    <scope>NUCLEOTIDE SEQUENCE</scope>
    <source>
        <strain evidence="6">Hildebrandi</strain>
    </source>
</reference>
<evidence type="ECO:0000313" key="6">
    <source>
        <dbReference type="EMBL" id="KAG7357316.1"/>
    </source>
</evidence>
<evidence type="ECO:0000313" key="7">
    <source>
        <dbReference type="Proteomes" id="UP000693970"/>
    </source>
</evidence>
<sequence>MSKKKQRRQAAKRAAKQREEDNSSSSDDNNDDEPDYGMAVDAMVQSDDDDDEEEEIEQVDEKDESTDEDDAQNSDSDDDDDDDDDENEEVDVAAALFQGSNPPADEDDDDDDDSSDDEEDISNKQTQNMTMTKPSTSVPYTFDLRNMLAISTDQLATSSLYTNRKNASQNIISIPLEHPSLAVNEDYLLQAATSGCTQLIRALWQLPTEQSDAGPLVTLPSYDEIRLPRALAPPPPKQETKWEKFAKAKGIPLNKEKRSRKVFDETTQTWMYRHGYEKANKKDKEWPIMEVGANDDPFEDPWEKLREAKRARVDKNIASRMKNEEKAGNLAKGATNRVMKGKEKAYKAGKEGGRTDVVLPVGVPVDLKDGNSAANASKLRGKTSTVAALTAVQRSTASLGKFDKMREGEPERKKTLTKMKKRKYESATDKKVISTEGEKSMKILKAVISGGGATKEKAIRKGQLARGETAYDYDYDDGLGASTFRKKKGRAGAGKMKKMTKKRVK</sequence>
<feature type="region of interest" description="Disordered" evidence="5">
    <location>
        <begin position="400"/>
        <end position="432"/>
    </location>
</feature>
<feature type="compositionally biased region" description="Basic residues" evidence="5">
    <location>
        <begin position="1"/>
        <end position="15"/>
    </location>
</feature>
<evidence type="ECO:0000256" key="4">
    <source>
        <dbReference type="ARBA" id="ARBA00023242"/>
    </source>
</evidence>
<keyword evidence="4" id="KW-0539">Nucleus</keyword>
<comment type="subcellular location">
    <subcellularLocation>
        <location evidence="1">Nucleus</location>
    </subcellularLocation>
</comment>
<dbReference type="PANTHER" id="PTHR48209:SF2">
    <property type="entry name" value="FI24008P1"/>
    <property type="match status" value="1"/>
</dbReference>
<evidence type="ECO:0000256" key="3">
    <source>
        <dbReference type="ARBA" id="ARBA00022517"/>
    </source>
</evidence>
<feature type="compositionally biased region" description="Polar residues" evidence="5">
    <location>
        <begin position="123"/>
        <end position="137"/>
    </location>
</feature>
<feature type="compositionally biased region" description="Basic and acidic residues" evidence="5">
    <location>
        <begin position="401"/>
        <end position="414"/>
    </location>
</feature>
<comment type="similarity">
    <text evidence="2">Belongs to the RRS1 family.</text>
</comment>
<evidence type="ECO:0000256" key="2">
    <source>
        <dbReference type="ARBA" id="ARBA00010077"/>
    </source>
</evidence>
<proteinExistence type="inferred from homology"/>